<comment type="caution">
    <text evidence="1">The sequence shown here is derived from an EMBL/GenBank/DDBJ whole genome shotgun (WGS) entry which is preliminary data.</text>
</comment>
<sequence length="81" mass="9209">MTLRIRQPQVTDTNGNALGTRLIRVEFNDQGPATVMYDGQRYDFTGKTGTNLKTGLPVREMATVRDARLWISLDGEHLWED</sequence>
<dbReference type="Proteomes" id="UP000315577">
    <property type="component" value="Unassembled WGS sequence"/>
</dbReference>
<name>A0A4R3LGU3_9BURK</name>
<dbReference type="EMBL" id="VJNC01000013">
    <property type="protein sequence ID" value="TSE20304.1"/>
    <property type="molecule type" value="Genomic_DNA"/>
</dbReference>
<accession>A0A4R3LGU3</accession>
<reference evidence="1 3" key="1">
    <citation type="submission" date="2019-03" db="EMBL/GenBank/DDBJ databases">
        <title>Genomic Encyclopedia of Type Strains, Phase IV (KMG-IV): sequencing the most valuable type-strain genomes for metagenomic binning, comparative biology and taxonomic classification.</title>
        <authorList>
            <person name="Goeker M."/>
        </authorList>
    </citation>
    <scope>NUCLEOTIDE SEQUENCE [LARGE SCALE GENOMIC DNA]</scope>
    <source>
        <strain evidence="1 3">DSM 12034</strain>
    </source>
</reference>
<evidence type="ECO:0000313" key="3">
    <source>
        <dbReference type="Proteomes" id="UP000295536"/>
    </source>
</evidence>
<proteinExistence type="predicted"/>
<keyword evidence="4" id="KW-1185">Reference proteome</keyword>
<organism evidence="1 3">
    <name type="scientific">Tepidimonas ignava</name>
    <dbReference type="NCBI Taxonomy" id="114249"/>
    <lineage>
        <taxon>Bacteria</taxon>
        <taxon>Pseudomonadati</taxon>
        <taxon>Pseudomonadota</taxon>
        <taxon>Betaproteobacteria</taxon>
        <taxon>Burkholderiales</taxon>
        <taxon>Tepidimonas</taxon>
    </lineage>
</organism>
<evidence type="ECO:0000313" key="4">
    <source>
        <dbReference type="Proteomes" id="UP000315577"/>
    </source>
</evidence>
<gene>
    <name evidence="1" type="ORF">EDC36_104194</name>
    <name evidence="2" type="ORF">Tigna_01935</name>
</gene>
<dbReference type="AlphaFoldDB" id="A0A4R3LGU3"/>
<dbReference type="Proteomes" id="UP000295536">
    <property type="component" value="Unassembled WGS sequence"/>
</dbReference>
<reference evidence="2 4" key="2">
    <citation type="submission" date="2019-07" db="EMBL/GenBank/DDBJ databases">
        <title>Tepidimonas ignava SPS-1037 draft genome.</title>
        <authorList>
            <person name="Da Costa M.S."/>
            <person name="Froufe H.J.C."/>
            <person name="Egas C."/>
            <person name="Albuquerque L."/>
        </authorList>
    </citation>
    <scope>NUCLEOTIDE SEQUENCE [LARGE SCALE GENOMIC DNA]</scope>
    <source>
        <strain evidence="2 4">SPS-1037</strain>
    </source>
</reference>
<dbReference type="EMBL" id="SMAH01000004">
    <property type="protein sequence ID" value="TCS98770.1"/>
    <property type="molecule type" value="Genomic_DNA"/>
</dbReference>
<evidence type="ECO:0000313" key="2">
    <source>
        <dbReference type="EMBL" id="TSE20304.1"/>
    </source>
</evidence>
<dbReference type="OrthoDB" id="6058114at2"/>
<evidence type="ECO:0000313" key="1">
    <source>
        <dbReference type="EMBL" id="TCS98770.1"/>
    </source>
</evidence>
<protein>
    <submittedName>
        <fullName evidence="1">Uncharacterized protein</fullName>
    </submittedName>
</protein>
<dbReference type="RefSeq" id="WP_132962088.1">
    <property type="nucleotide sequence ID" value="NZ_SMAH01000004.1"/>
</dbReference>